<dbReference type="RefSeq" id="WP_240597613.1">
    <property type="nucleotide sequence ID" value="NZ_QGGI01000025.1"/>
</dbReference>
<reference evidence="5 6" key="1">
    <citation type="submission" date="2018-05" db="EMBL/GenBank/DDBJ databases">
        <title>Genomic Encyclopedia of Type Strains, Phase IV (KMG-IV): sequencing the most valuable type-strain genomes for metagenomic binning, comparative biology and taxonomic classification.</title>
        <authorList>
            <person name="Goeker M."/>
        </authorList>
    </citation>
    <scope>NUCLEOTIDE SEQUENCE [LARGE SCALE GENOMIC DNA]</scope>
    <source>
        <strain evidence="5 6">DSM 24906</strain>
    </source>
</reference>
<evidence type="ECO:0000313" key="6">
    <source>
        <dbReference type="Proteomes" id="UP000245921"/>
    </source>
</evidence>
<dbReference type="InterPro" id="IPR050500">
    <property type="entry name" value="Phos_Acetyltrans/Butyryltrans"/>
</dbReference>
<gene>
    <name evidence="5" type="ORF">C7380_1258</name>
</gene>
<evidence type="ECO:0000313" key="5">
    <source>
        <dbReference type="EMBL" id="PWJ87268.1"/>
    </source>
</evidence>
<proteinExistence type="inferred from homology"/>
<dbReference type="InterPro" id="IPR012147">
    <property type="entry name" value="P_Ac_Bu_trans"/>
</dbReference>
<name>A0AA45C4T6_9BACT</name>
<accession>A0AA45C4T6</accession>
<dbReference type="Pfam" id="PF01515">
    <property type="entry name" value="PTA_PTB"/>
    <property type="match status" value="1"/>
</dbReference>
<dbReference type="InterPro" id="IPR002505">
    <property type="entry name" value="PTA_PTB"/>
</dbReference>
<comment type="similarity">
    <text evidence="1">Belongs to the phosphate acetyltransferase and butyryltransferase family.</text>
</comment>
<evidence type="ECO:0000256" key="1">
    <source>
        <dbReference type="ARBA" id="ARBA00005656"/>
    </source>
</evidence>
<feature type="domain" description="Phosphate acetyl/butaryl transferase" evidence="4">
    <location>
        <begin position="80"/>
        <end position="296"/>
    </location>
</feature>
<evidence type="ECO:0000256" key="2">
    <source>
        <dbReference type="ARBA" id="ARBA00022679"/>
    </source>
</evidence>
<keyword evidence="2" id="KW-0808">Transferase</keyword>
<dbReference type="SUPFAM" id="SSF53659">
    <property type="entry name" value="Isocitrate/Isopropylmalate dehydrogenase-like"/>
    <property type="match status" value="1"/>
</dbReference>
<dbReference type="PIRSF" id="PIRSF000428">
    <property type="entry name" value="P_Ac_trans"/>
    <property type="match status" value="1"/>
</dbReference>
<dbReference type="EMBL" id="QGGI01000025">
    <property type="protein sequence ID" value="PWJ87268.1"/>
    <property type="molecule type" value="Genomic_DNA"/>
</dbReference>
<dbReference type="Gene3D" id="3.40.718.10">
    <property type="entry name" value="Isopropylmalate Dehydrogenase"/>
    <property type="match status" value="1"/>
</dbReference>
<sequence>MSLTKLSDLIDMNKSITPKKKVAVAVAEDDVVLEALNKAVDLGICEAVLFGNEDEIKKISTGLNIDYKKFEIRDFKNKNDAIKATIKSVSDGETDLPMKGKITTGELLSVFLKEEYGLRTKSTMNLISVFEINKYHKPLIMTDGGMVIAPDLNQKIDSINNAVKISKKIGVELPKVAIVAALEKVNPKMQPTVDAAIISQMNRRGQIKDCIVDGPFAMDNAVSKEAAKHKGIESEVAGDADIIIMPDIEAGNIFYKSMVFLSDAKIASTILGGKKPIVLTSRADSNEAKLYSIALSVLMS</sequence>
<dbReference type="Proteomes" id="UP000245921">
    <property type="component" value="Unassembled WGS sequence"/>
</dbReference>
<dbReference type="PANTHER" id="PTHR43356:SF2">
    <property type="entry name" value="PHOSPHATE ACETYLTRANSFERASE"/>
    <property type="match status" value="1"/>
</dbReference>
<evidence type="ECO:0000259" key="4">
    <source>
        <dbReference type="Pfam" id="PF01515"/>
    </source>
</evidence>
<dbReference type="NCBIfam" id="NF006045">
    <property type="entry name" value="PRK08190.1"/>
    <property type="match status" value="1"/>
</dbReference>
<dbReference type="AlphaFoldDB" id="A0AA45C4T6"/>
<organism evidence="5 6">
    <name type="scientific">Oceanotoga teriensis</name>
    <dbReference type="NCBI Taxonomy" id="515440"/>
    <lineage>
        <taxon>Bacteria</taxon>
        <taxon>Thermotogati</taxon>
        <taxon>Thermotogota</taxon>
        <taxon>Thermotogae</taxon>
        <taxon>Petrotogales</taxon>
        <taxon>Petrotogaceae</taxon>
        <taxon>Oceanotoga</taxon>
    </lineage>
</organism>
<protein>
    <submittedName>
        <fullName evidence="5">Phosphate butyryltransferase</fullName>
    </submittedName>
</protein>
<evidence type="ECO:0000256" key="3">
    <source>
        <dbReference type="ARBA" id="ARBA00023315"/>
    </source>
</evidence>
<keyword evidence="3" id="KW-0012">Acyltransferase</keyword>
<dbReference type="PANTHER" id="PTHR43356">
    <property type="entry name" value="PHOSPHATE ACETYLTRANSFERASE"/>
    <property type="match status" value="1"/>
</dbReference>
<comment type="caution">
    <text evidence="5">The sequence shown here is derived from an EMBL/GenBank/DDBJ whole genome shotgun (WGS) entry which is preliminary data.</text>
</comment>
<dbReference type="GO" id="GO:0016746">
    <property type="term" value="F:acyltransferase activity"/>
    <property type="evidence" value="ECO:0007669"/>
    <property type="project" value="UniProtKB-KW"/>
</dbReference>
<keyword evidence="6" id="KW-1185">Reference proteome</keyword>